<keyword evidence="3" id="KW-1185">Reference proteome</keyword>
<protein>
    <recommendedName>
        <fullName evidence="4">C2H2-type domain-containing protein</fullName>
    </recommendedName>
</protein>
<reference evidence="2 3" key="1">
    <citation type="submission" date="2020-06" db="EMBL/GenBank/DDBJ databases">
        <authorList>
            <person name="Li R."/>
            <person name="Bekaert M."/>
        </authorList>
    </citation>
    <scope>NUCLEOTIDE SEQUENCE [LARGE SCALE GENOMIC DNA]</scope>
    <source>
        <strain evidence="3">wild</strain>
    </source>
</reference>
<proteinExistence type="predicted"/>
<evidence type="ECO:0000256" key="1">
    <source>
        <dbReference type="SAM" id="MobiDB-lite"/>
    </source>
</evidence>
<evidence type="ECO:0000313" key="3">
    <source>
        <dbReference type="Proteomes" id="UP000507470"/>
    </source>
</evidence>
<dbReference type="PANTHER" id="PTHR31912">
    <property type="entry name" value="IP13529P"/>
    <property type="match status" value="1"/>
</dbReference>
<dbReference type="PANTHER" id="PTHR31912:SF34">
    <property type="entry name" value="NOTOCHORD-RELATED PROTEIN"/>
    <property type="match status" value="1"/>
</dbReference>
<dbReference type="EMBL" id="CACVKT020001464">
    <property type="protein sequence ID" value="CAC5368317.1"/>
    <property type="molecule type" value="Genomic_DNA"/>
</dbReference>
<dbReference type="AlphaFoldDB" id="A0A6J8AIK5"/>
<evidence type="ECO:0008006" key="4">
    <source>
        <dbReference type="Google" id="ProtNLM"/>
    </source>
</evidence>
<sequence>MFSRYRSSKFTQKETTYNCEDCTYGTDKKSNFARHLTSSRHRHLETDAGLCTAATDQPVFRVQPQVQDDEMTDQHEPVQADEPDDDISEVDEPTFPEDIYESDIDEEDFRDEYPVTHEESDSEWFPFISKLQFLLSVLYSSKTHRVHEDTQGNISWTIKPSAMLRLHLANPDTANRISRYPTVETSSETVHQASGNKWKSMEFHWAINKEGQQFIKGAFVSFSIRGQTVYGKIMQFLENLLEDRMYVKVSVYLDKTHRVLTDEHVENNCLVKMDKYRTVPLDDCQVFDVSNIRSFKEVLNGELSYVSKEEIEGILQCSTLWRGLPVVSVPINLFMDDLSANQSRRWSPLHAVQGQISGLPLEQKNKGKSVMFLGLSDKMSMLDLMSPICSDIKQCKQFGIETYDAALKQKVIMITDISLIVTDYQMMSLACNHLGPSANKFCPKCFADDSDPFKKWDMRSKEATSRTMERIKLHADRTTMQRQTGVKEYDNCLWDYLDTHKDTPIGILHFLYLGLAKQLIKFSLDALNEHQNNLLHLHLDSIDQSGFSYRIHRSFFKYIDSRQGKDYKHYLQIAVLNMEYAGLPKKYLCVLEKLAMADDMERHGHPLQYAEDWFEKNHKSVRSSIAHQDGHARSRDTASQFVNNELMGHVISGGFMPDSQNWKCAAEKIILFGKNQKILNFLGMPSSQHEENLSGLKKMIRKPTANGNDLMNQFEVQILQAIINCGGHPGLLGSSNLKLSQYKSCITKQGDTAKVDSFVLYHVDEDDTDKIGQIEKFVELSWKGNNHQMVLLKKAKLVPSQSTFQHLTTEAVIDVTPVSRVLQSVHVMHDCKGGKCTIKEGSVSSRVEQEQQNVKCQFIKHSTVHNIFIVNKCRISHSVDKFVI</sequence>
<dbReference type="OrthoDB" id="6153305at2759"/>
<evidence type="ECO:0000313" key="2">
    <source>
        <dbReference type="EMBL" id="CAC5368317.1"/>
    </source>
</evidence>
<feature type="region of interest" description="Disordered" evidence="1">
    <location>
        <begin position="68"/>
        <end position="90"/>
    </location>
</feature>
<dbReference type="Proteomes" id="UP000507470">
    <property type="component" value="Unassembled WGS sequence"/>
</dbReference>
<accession>A0A6J8AIK5</accession>
<feature type="compositionally biased region" description="Acidic residues" evidence="1">
    <location>
        <begin position="79"/>
        <end position="90"/>
    </location>
</feature>
<gene>
    <name evidence="2" type="ORF">MCOR_7904</name>
</gene>
<name>A0A6J8AIK5_MYTCO</name>
<organism evidence="2 3">
    <name type="scientific">Mytilus coruscus</name>
    <name type="common">Sea mussel</name>
    <dbReference type="NCBI Taxonomy" id="42192"/>
    <lineage>
        <taxon>Eukaryota</taxon>
        <taxon>Metazoa</taxon>
        <taxon>Spiralia</taxon>
        <taxon>Lophotrochozoa</taxon>
        <taxon>Mollusca</taxon>
        <taxon>Bivalvia</taxon>
        <taxon>Autobranchia</taxon>
        <taxon>Pteriomorphia</taxon>
        <taxon>Mytilida</taxon>
        <taxon>Mytiloidea</taxon>
        <taxon>Mytilidae</taxon>
        <taxon>Mytilinae</taxon>
        <taxon>Mytilus</taxon>
    </lineage>
</organism>